<dbReference type="Proteomes" id="UP000286576">
    <property type="component" value="Unassembled WGS sequence"/>
</dbReference>
<dbReference type="EMBL" id="QXFL01000023">
    <property type="protein sequence ID" value="RIV82186.1"/>
    <property type="molecule type" value="Genomic_DNA"/>
</dbReference>
<reference evidence="4 5" key="1">
    <citation type="submission" date="2018-08" db="EMBL/GenBank/DDBJ databases">
        <title>Erythrobacter zhengii sp.nov., a bacterium isolated from deep-sea sediment.</title>
        <authorList>
            <person name="Fang C."/>
            <person name="Wu Y.-H."/>
            <person name="Sun C."/>
            <person name="Wang H."/>
            <person name="Cheng H."/>
            <person name="Meng F.-X."/>
            <person name="Wang C.-S."/>
            <person name="Xu X.-W."/>
        </authorList>
    </citation>
    <scope>NUCLEOTIDE SEQUENCE [LARGE SCALE GENOMIC DNA]</scope>
    <source>
        <strain evidence="4 5">V18</strain>
    </source>
</reference>
<dbReference type="SUPFAM" id="SSF53955">
    <property type="entry name" value="Lysozyme-like"/>
    <property type="match status" value="1"/>
</dbReference>
<dbReference type="PANTHER" id="PTHR37423:SF2">
    <property type="entry name" value="MEMBRANE-BOUND LYTIC MUREIN TRANSGLYCOSYLASE C"/>
    <property type="match status" value="1"/>
</dbReference>
<dbReference type="PANTHER" id="PTHR37423">
    <property type="entry name" value="SOLUBLE LYTIC MUREIN TRANSGLYCOSYLASE-RELATED"/>
    <property type="match status" value="1"/>
</dbReference>
<keyword evidence="5" id="KW-1185">Reference proteome</keyword>
<name>A0A418NMM2_9SPHN</name>
<feature type="domain" description="Transglycosylase SLT" evidence="3">
    <location>
        <begin position="52"/>
        <end position="154"/>
    </location>
</feature>
<dbReference type="Pfam" id="PF01464">
    <property type="entry name" value="SLT"/>
    <property type="match status" value="1"/>
</dbReference>
<evidence type="ECO:0000256" key="1">
    <source>
        <dbReference type="ARBA" id="ARBA00007734"/>
    </source>
</evidence>
<organism evidence="4 5">
    <name type="scientific">Aurantiacibacter zhengii</name>
    <dbReference type="NCBI Taxonomy" id="2307003"/>
    <lineage>
        <taxon>Bacteria</taxon>
        <taxon>Pseudomonadati</taxon>
        <taxon>Pseudomonadota</taxon>
        <taxon>Alphaproteobacteria</taxon>
        <taxon>Sphingomonadales</taxon>
        <taxon>Erythrobacteraceae</taxon>
        <taxon>Aurantiacibacter</taxon>
    </lineage>
</organism>
<proteinExistence type="inferred from homology"/>
<comment type="caution">
    <text evidence="4">The sequence shown here is derived from an EMBL/GenBank/DDBJ whole genome shotgun (WGS) entry which is preliminary data.</text>
</comment>
<dbReference type="InterPro" id="IPR008258">
    <property type="entry name" value="Transglycosylase_SLT_dom_1"/>
</dbReference>
<dbReference type="CDD" id="cd00254">
    <property type="entry name" value="LT-like"/>
    <property type="match status" value="1"/>
</dbReference>
<comment type="similarity">
    <text evidence="1">Belongs to the transglycosylase Slt family.</text>
</comment>
<dbReference type="OrthoDB" id="9815002at2"/>
<evidence type="ECO:0000313" key="5">
    <source>
        <dbReference type="Proteomes" id="UP000286576"/>
    </source>
</evidence>
<evidence type="ECO:0000313" key="4">
    <source>
        <dbReference type="EMBL" id="RIV82186.1"/>
    </source>
</evidence>
<dbReference type="InterPro" id="IPR023346">
    <property type="entry name" value="Lysozyme-like_dom_sf"/>
</dbReference>
<accession>A0A418NMM2</accession>
<protein>
    <submittedName>
        <fullName evidence="4">Lytic transglycosylase domain-containing protein</fullName>
    </submittedName>
</protein>
<evidence type="ECO:0000259" key="3">
    <source>
        <dbReference type="Pfam" id="PF01464"/>
    </source>
</evidence>
<dbReference type="Gene3D" id="1.10.530.10">
    <property type="match status" value="1"/>
</dbReference>
<sequence length="200" mass="22137">MRVGLPTFDPSPEIRRAGQATPGCGEVDYFPLHGIGSEAQYRRRLYFQEIVSAACAAGVPVRLFDALVAQESRYRPYARSHAGAMGLTQLMPGTADDLGVVDPWDLQQNLAGGARYLRMQLDRFGKWELALAAYNAGPGRVEQYNGIPPFRETRAYVSTIMRSVQQGNTVHRAASAMPPGNPFRKVRLARFVRPSEIPED</sequence>
<comment type="similarity">
    <text evidence="2">Belongs to the virb1 family.</text>
</comment>
<gene>
    <name evidence="4" type="ORF">D2V07_18250</name>
</gene>
<evidence type="ECO:0000256" key="2">
    <source>
        <dbReference type="ARBA" id="ARBA00009387"/>
    </source>
</evidence>
<dbReference type="AlphaFoldDB" id="A0A418NMM2"/>